<dbReference type="InterPro" id="IPR010606">
    <property type="entry name" value="Mib_Herc2"/>
</dbReference>
<dbReference type="EMBL" id="UZAN01049038">
    <property type="protein sequence ID" value="VDP87015.1"/>
    <property type="molecule type" value="Genomic_DNA"/>
</dbReference>
<dbReference type="GO" id="GO:0004842">
    <property type="term" value="F:ubiquitin-protein transferase activity"/>
    <property type="evidence" value="ECO:0007669"/>
    <property type="project" value="InterPro"/>
</dbReference>
<dbReference type="PANTHER" id="PTHR24202">
    <property type="entry name" value="E3 UBIQUITIN-PROTEIN LIGASE MIB2"/>
    <property type="match status" value="1"/>
</dbReference>
<evidence type="ECO:0000313" key="7">
    <source>
        <dbReference type="WBParaSite" id="ECPE_0001045001-mRNA-1"/>
    </source>
</evidence>
<feature type="compositionally biased region" description="Polar residues" evidence="3">
    <location>
        <begin position="273"/>
        <end position="284"/>
    </location>
</feature>
<dbReference type="AlphaFoldDB" id="A0A183ATY3"/>
<accession>A0A183ATY3</accession>
<proteinExistence type="predicted"/>
<dbReference type="GO" id="GO:0046872">
    <property type="term" value="F:metal ion binding"/>
    <property type="evidence" value="ECO:0007669"/>
    <property type="project" value="InterPro"/>
</dbReference>
<feature type="domain" description="MIB/HERC2" evidence="4">
    <location>
        <begin position="22"/>
        <end position="142"/>
    </location>
</feature>
<reference evidence="5 6" key="2">
    <citation type="submission" date="2018-11" db="EMBL/GenBank/DDBJ databases">
        <authorList>
            <consortium name="Pathogen Informatics"/>
        </authorList>
    </citation>
    <scope>NUCLEOTIDE SEQUENCE [LARGE SCALE GENOMIC DNA]</scope>
    <source>
        <strain evidence="5 6">Egypt</strain>
    </source>
</reference>
<evidence type="ECO:0000256" key="3">
    <source>
        <dbReference type="SAM" id="MobiDB-lite"/>
    </source>
</evidence>
<feature type="repeat" description="ANK" evidence="2">
    <location>
        <begin position="578"/>
        <end position="603"/>
    </location>
</feature>
<name>A0A183ATY3_9TREM</name>
<keyword evidence="6" id="KW-1185">Reference proteome</keyword>
<dbReference type="InterPro" id="IPR002110">
    <property type="entry name" value="Ankyrin_rpt"/>
</dbReference>
<feature type="compositionally biased region" description="Low complexity" evidence="3">
    <location>
        <begin position="211"/>
        <end position="227"/>
    </location>
</feature>
<dbReference type="Gene3D" id="1.25.40.20">
    <property type="entry name" value="Ankyrin repeat-containing domain"/>
    <property type="match status" value="1"/>
</dbReference>
<feature type="compositionally biased region" description="Basic and acidic residues" evidence="3">
    <location>
        <begin position="414"/>
        <end position="436"/>
    </location>
</feature>
<feature type="compositionally biased region" description="Polar residues" evidence="3">
    <location>
        <begin position="292"/>
        <end position="302"/>
    </location>
</feature>
<gene>
    <name evidence="5" type="ORF">ECPE_LOCUS10418</name>
</gene>
<evidence type="ECO:0000256" key="2">
    <source>
        <dbReference type="PROSITE-ProRule" id="PRU00023"/>
    </source>
</evidence>
<dbReference type="PANTHER" id="PTHR24202:SF4">
    <property type="entry name" value="E3 UBIQUITIN-PROTEIN LIGASE MIB2-RELATED"/>
    <property type="match status" value="1"/>
</dbReference>
<dbReference type="WBParaSite" id="ECPE_0001045001-mRNA-1">
    <property type="protein sequence ID" value="ECPE_0001045001-mRNA-1"/>
    <property type="gene ID" value="ECPE_0001045001"/>
</dbReference>
<dbReference type="GO" id="GO:0005737">
    <property type="term" value="C:cytoplasm"/>
    <property type="evidence" value="ECO:0007669"/>
    <property type="project" value="TreeGrafter"/>
</dbReference>
<keyword evidence="2" id="KW-0040">ANK repeat</keyword>
<feature type="region of interest" description="Disordered" evidence="3">
    <location>
        <begin position="346"/>
        <end position="436"/>
    </location>
</feature>
<dbReference type="OrthoDB" id="2122982at2759"/>
<protein>
    <submittedName>
        <fullName evidence="7">MIB/HERC2 domain-containing protein</fullName>
    </submittedName>
</protein>
<dbReference type="PROSITE" id="PS50297">
    <property type="entry name" value="ANK_REP_REGION"/>
    <property type="match status" value="2"/>
</dbReference>
<evidence type="ECO:0000256" key="1">
    <source>
        <dbReference type="ARBA" id="ARBA00022679"/>
    </source>
</evidence>
<feature type="repeat" description="ANK" evidence="2">
    <location>
        <begin position="611"/>
        <end position="633"/>
    </location>
</feature>
<dbReference type="GO" id="GO:0016567">
    <property type="term" value="P:protein ubiquitination"/>
    <property type="evidence" value="ECO:0007669"/>
    <property type="project" value="UniProtKB-UniPathway"/>
</dbReference>
<dbReference type="Gene3D" id="2.30.30.40">
    <property type="entry name" value="SH3 Domains"/>
    <property type="match status" value="1"/>
</dbReference>
<dbReference type="Pfam" id="PF00023">
    <property type="entry name" value="Ank"/>
    <property type="match status" value="1"/>
</dbReference>
<dbReference type="UniPathway" id="UPA00143"/>
<dbReference type="InterPro" id="IPR037252">
    <property type="entry name" value="Mib_Herc2_sf"/>
</dbReference>
<evidence type="ECO:0000259" key="4">
    <source>
        <dbReference type="PROSITE" id="PS51416"/>
    </source>
</evidence>
<evidence type="ECO:0000313" key="6">
    <source>
        <dbReference type="Proteomes" id="UP000272942"/>
    </source>
</evidence>
<evidence type="ECO:0000313" key="5">
    <source>
        <dbReference type="EMBL" id="VDP87015.1"/>
    </source>
</evidence>
<feature type="region of interest" description="Disordered" evidence="3">
    <location>
        <begin position="657"/>
        <end position="680"/>
    </location>
</feature>
<keyword evidence="1" id="KW-0808">Transferase</keyword>
<sequence length="730" mass="78359">MWVGSSLYSSSAKVIVGRRLKQRRVEALGLFPKARVVRGIDWSWGNQDCVSPLASSGSGSLLLGASGSALGCRTAVRPSGDDASAGPILLPTQGRITDRRDWYPGAPRSAALVAWDSGAYNAIRPAKGGSYYVDHLPLLADLRDWNANEARRSTDEVTINCTGDEDVADLCRDACGNPLVPNWTNLQELESRRRRTTVSSSNADAQRYRRAAQSTRQSSRAEGSGHSSSHEHNSTASQRLASATNISQEPAASSCLNVCTLASRLQLQSGSVESYATNHPTTTRRPVAATGRLSSRPSQTSCARERDLDDTCMNRASAASGGGLRNLGQTARSLLTDLLRSNTSGCAVQPLSNSGSTGRHASETTGQGRAHTGTRSAMTSPPVSRIQNPCMRQEERISRTTECGATASARSGPRVRDPSGTHPSQRRETNSNDRSRLVTLIPRAVMGVHTDSINRESVCAHTEPSGVTDSNEPALHSALRNTGHRRETGTRLVYGVYNQLHGIVQEGGVGGVTGSGQVNVTADADSAEVERRNCQRNHCRGQAGHSNEDLIRAAEEGNVRRLKCLLQHRHVNVDSKFAGVTALHVACQLGHAACVAVLLQFGAKRRLRVGSGNEAIHAAAIGGNLSIVRLLLSSRIRHCSVSMQTTTNPDEGVFLESEESGTRDATEVLSSDEDDLPDVNSRNSLGQTALHLAVSRHDFLIAQCLLEEFNALPNLQSVRRVTPYCLMFGY</sequence>
<dbReference type="PROSITE" id="PS50088">
    <property type="entry name" value="ANK_REPEAT"/>
    <property type="match status" value="2"/>
</dbReference>
<dbReference type="Pfam" id="PF12796">
    <property type="entry name" value="Ank_2"/>
    <property type="match status" value="1"/>
</dbReference>
<feature type="region of interest" description="Disordered" evidence="3">
    <location>
        <begin position="273"/>
        <end position="306"/>
    </location>
</feature>
<feature type="region of interest" description="Disordered" evidence="3">
    <location>
        <begin position="191"/>
        <end position="243"/>
    </location>
</feature>
<organism evidence="7">
    <name type="scientific">Echinostoma caproni</name>
    <dbReference type="NCBI Taxonomy" id="27848"/>
    <lineage>
        <taxon>Eukaryota</taxon>
        <taxon>Metazoa</taxon>
        <taxon>Spiralia</taxon>
        <taxon>Lophotrochozoa</taxon>
        <taxon>Platyhelminthes</taxon>
        <taxon>Trematoda</taxon>
        <taxon>Digenea</taxon>
        <taxon>Plagiorchiida</taxon>
        <taxon>Echinostomata</taxon>
        <taxon>Echinostomatoidea</taxon>
        <taxon>Echinostomatidae</taxon>
        <taxon>Echinostoma</taxon>
    </lineage>
</organism>
<feature type="compositionally biased region" description="Polar residues" evidence="3">
    <location>
        <begin position="346"/>
        <end position="387"/>
    </location>
</feature>
<dbReference type="PROSITE" id="PS51416">
    <property type="entry name" value="MIB_HERC2"/>
    <property type="match status" value="1"/>
</dbReference>
<dbReference type="InterPro" id="IPR036770">
    <property type="entry name" value="Ankyrin_rpt-contain_sf"/>
</dbReference>
<dbReference type="SUPFAM" id="SSF159034">
    <property type="entry name" value="Mib/herc2 domain-like"/>
    <property type="match status" value="1"/>
</dbReference>
<dbReference type="Proteomes" id="UP000272942">
    <property type="component" value="Unassembled WGS sequence"/>
</dbReference>
<reference evidence="7" key="1">
    <citation type="submission" date="2016-06" db="UniProtKB">
        <authorList>
            <consortium name="WormBaseParasite"/>
        </authorList>
    </citation>
    <scope>IDENTIFICATION</scope>
</reference>
<dbReference type="SUPFAM" id="SSF48403">
    <property type="entry name" value="Ankyrin repeat"/>
    <property type="match status" value="1"/>
</dbReference>
<dbReference type="SMART" id="SM00248">
    <property type="entry name" value="ANK"/>
    <property type="match status" value="4"/>
</dbReference>